<organism evidence="2 3">
    <name type="scientific">Hominiventricola filiformis</name>
    <dbReference type="NCBI Taxonomy" id="2885352"/>
    <lineage>
        <taxon>Bacteria</taxon>
        <taxon>Bacillati</taxon>
        <taxon>Bacillota</taxon>
        <taxon>Clostridia</taxon>
        <taxon>Lachnospirales</taxon>
        <taxon>Lachnospiraceae</taxon>
        <taxon>Hominiventricola</taxon>
    </lineage>
</organism>
<evidence type="ECO:0000313" key="3">
    <source>
        <dbReference type="Proteomes" id="UP001198220"/>
    </source>
</evidence>
<feature type="signal peptide" evidence="1">
    <location>
        <begin position="1"/>
        <end position="20"/>
    </location>
</feature>
<evidence type="ECO:0000256" key="1">
    <source>
        <dbReference type="SAM" id="SignalP"/>
    </source>
</evidence>
<dbReference type="AlphaFoldDB" id="A0AAE3ACV7"/>
<evidence type="ECO:0000313" key="2">
    <source>
        <dbReference type="EMBL" id="MCC2127440.1"/>
    </source>
</evidence>
<dbReference type="RefSeq" id="WP_308460082.1">
    <property type="nucleotide sequence ID" value="NZ_JAJEPS010000021.1"/>
</dbReference>
<proteinExistence type="predicted"/>
<accession>A0AAE3ACV7</accession>
<comment type="caution">
    <text evidence="2">The sequence shown here is derived from an EMBL/GenBank/DDBJ whole genome shotgun (WGS) entry which is preliminary data.</text>
</comment>
<dbReference type="EMBL" id="JAJEPS010000021">
    <property type="protein sequence ID" value="MCC2127440.1"/>
    <property type="molecule type" value="Genomic_DNA"/>
</dbReference>
<reference evidence="2 3" key="1">
    <citation type="submission" date="2021-10" db="EMBL/GenBank/DDBJ databases">
        <title>Anaerobic single-cell dispensing facilitates the cultivation of human gut bacteria.</title>
        <authorList>
            <person name="Afrizal A."/>
        </authorList>
    </citation>
    <scope>NUCLEOTIDE SEQUENCE [LARGE SCALE GENOMIC DNA]</scope>
    <source>
        <strain evidence="2 3">CLA-AA-H276</strain>
    </source>
</reference>
<feature type="chain" id="PRO_5041953872" evidence="1">
    <location>
        <begin position="21"/>
        <end position="226"/>
    </location>
</feature>
<sequence length="226" mass="24783">MKKKLSAAMMFMAAIALLNGCGQKSDEQKSDVQVQTQEEQVVSDNEAVTLPELSENRPMAYPPCVMIDGIVYQDTGYVSSMLGCGVMDGEITSEVDGTQLPAENDQSNFGTGYAYQRGTENYVIVMMDGEPEIFQNIEMERDGSIPPEVLHFNGEVKEIGDGNLLVTYLSTADGFMELSDGDYVMSTDNLLDEVQKGDVVTIWFGGIILETAPAQLTNVYRIEKAE</sequence>
<protein>
    <submittedName>
        <fullName evidence="2">YobA family protein</fullName>
    </submittedName>
</protein>
<gene>
    <name evidence="2" type="ORF">LKD36_14885</name>
</gene>
<keyword evidence="3" id="KW-1185">Reference proteome</keyword>
<name>A0AAE3ACV7_9FIRM</name>
<keyword evidence="1" id="KW-0732">Signal</keyword>
<dbReference type="Proteomes" id="UP001198220">
    <property type="component" value="Unassembled WGS sequence"/>
</dbReference>